<reference evidence="3" key="2">
    <citation type="submission" date="2023-05" db="EMBL/GenBank/DDBJ databases">
        <authorList>
            <person name="Schelkunov M.I."/>
        </authorList>
    </citation>
    <scope>NUCLEOTIDE SEQUENCE</scope>
    <source>
        <strain evidence="3">Hsosn_3</strain>
        <tissue evidence="3">Leaf</tissue>
    </source>
</reference>
<accession>A0AAD8HJ89</accession>
<reference evidence="3" key="1">
    <citation type="submission" date="2023-02" db="EMBL/GenBank/DDBJ databases">
        <title>Genome of toxic invasive species Heracleum sosnowskyi carries increased number of genes despite the absence of recent whole-genome duplications.</title>
        <authorList>
            <person name="Schelkunov M."/>
            <person name="Shtratnikova V."/>
            <person name="Makarenko M."/>
            <person name="Klepikova A."/>
            <person name="Omelchenko D."/>
            <person name="Novikova G."/>
            <person name="Obukhova E."/>
            <person name="Bogdanov V."/>
            <person name="Penin A."/>
            <person name="Logacheva M."/>
        </authorList>
    </citation>
    <scope>NUCLEOTIDE SEQUENCE</scope>
    <source>
        <strain evidence="3">Hsosn_3</strain>
        <tissue evidence="3">Leaf</tissue>
    </source>
</reference>
<evidence type="ECO:0000313" key="3">
    <source>
        <dbReference type="EMBL" id="KAK1368330.1"/>
    </source>
</evidence>
<organism evidence="3 4">
    <name type="scientific">Heracleum sosnowskyi</name>
    <dbReference type="NCBI Taxonomy" id="360622"/>
    <lineage>
        <taxon>Eukaryota</taxon>
        <taxon>Viridiplantae</taxon>
        <taxon>Streptophyta</taxon>
        <taxon>Embryophyta</taxon>
        <taxon>Tracheophyta</taxon>
        <taxon>Spermatophyta</taxon>
        <taxon>Magnoliopsida</taxon>
        <taxon>eudicotyledons</taxon>
        <taxon>Gunneridae</taxon>
        <taxon>Pentapetalae</taxon>
        <taxon>asterids</taxon>
        <taxon>campanulids</taxon>
        <taxon>Apiales</taxon>
        <taxon>Apiaceae</taxon>
        <taxon>Apioideae</taxon>
        <taxon>apioid superclade</taxon>
        <taxon>Tordylieae</taxon>
        <taxon>Tordyliinae</taxon>
        <taxon>Heracleum</taxon>
    </lineage>
</organism>
<proteinExistence type="predicted"/>
<dbReference type="InterPro" id="IPR032191">
    <property type="entry name" value="CNOT1_CAF1_bind"/>
</dbReference>
<dbReference type="GO" id="GO:0060090">
    <property type="term" value="F:molecular adaptor activity"/>
    <property type="evidence" value="ECO:0007669"/>
    <property type="project" value="TreeGrafter"/>
</dbReference>
<keyword evidence="4" id="KW-1185">Reference proteome</keyword>
<evidence type="ECO:0000259" key="2">
    <source>
        <dbReference type="Pfam" id="PF16415"/>
    </source>
</evidence>
<dbReference type="AlphaFoldDB" id="A0AAD8HJ89"/>
<protein>
    <recommendedName>
        <fullName evidence="2">CCR4-NOT transcription complex subunit 1 CAF1-binding domain-containing protein</fullName>
    </recommendedName>
</protein>
<dbReference type="Pfam" id="PF16415">
    <property type="entry name" value="CNOT1_CAF1_bind"/>
    <property type="match status" value="1"/>
</dbReference>
<comment type="caution">
    <text evidence="3">The sequence shown here is derived from an EMBL/GenBank/DDBJ whole genome shotgun (WGS) entry which is preliminary data.</text>
</comment>
<dbReference type="CDD" id="cd00121">
    <property type="entry name" value="MATH"/>
    <property type="match status" value="1"/>
</dbReference>
<feature type="region of interest" description="Disordered" evidence="1">
    <location>
        <begin position="204"/>
        <end position="250"/>
    </location>
</feature>
<dbReference type="PANTHER" id="PTHR13162">
    <property type="entry name" value="CCR4-NOT TRANSCRIPTION COMPLEX"/>
    <property type="match status" value="1"/>
</dbReference>
<dbReference type="PANTHER" id="PTHR13162:SF8">
    <property type="entry name" value="CCR4-NOT TRANSCRIPTION COMPLEX SUBUNIT 1"/>
    <property type="match status" value="1"/>
</dbReference>
<dbReference type="EMBL" id="JAUIZM010000008">
    <property type="protein sequence ID" value="KAK1368330.1"/>
    <property type="molecule type" value="Genomic_DNA"/>
</dbReference>
<gene>
    <name evidence="3" type="ORF">POM88_034422</name>
</gene>
<dbReference type="GO" id="GO:0017148">
    <property type="term" value="P:negative regulation of translation"/>
    <property type="evidence" value="ECO:0007669"/>
    <property type="project" value="InterPro"/>
</dbReference>
<feature type="region of interest" description="Disordered" evidence="1">
    <location>
        <begin position="149"/>
        <end position="176"/>
    </location>
</feature>
<dbReference type="GO" id="GO:0000932">
    <property type="term" value="C:P-body"/>
    <property type="evidence" value="ECO:0007669"/>
    <property type="project" value="TreeGrafter"/>
</dbReference>
<name>A0AAD8HJ89_9APIA</name>
<dbReference type="Gene3D" id="1.25.40.180">
    <property type="match status" value="1"/>
</dbReference>
<feature type="domain" description="CCR4-NOT transcription complex subunit 1 CAF1-binding" evidence="2">
    <location>
        <begin position="86"/>
        <end position="144"/>
    </location>
</feature>
<evidence type="ECO:0000256" key="1">
    <source>
        <dbReference type="SAM" id="MobiDB-lite"/>
    </source>
</evidence>
<feature type="compositionally biased region" description="Pro residues" evidence="1">
    <location>
        <begin position="212"/>
        <end position="226"/>
    </location>
</feature>
<feature type="compositionally biased region" description="Low complexity" evidence="1">
    <location>
        <begin position="227"/>
        <end position="238"/>
    </location>
</feature>
<dbReference type="Proteomes" id="UP001237642">
    <property type="component" value="Unassembled WGS sequence"/>
</dbReference>
<dbReference type="GO" id="GO:0000288">
    <property type="term" value="P:nuclear-transcribed mRNA catabolic process, deadenylation-dependent decay"/>
    <property type="evidence" value="ECO:0007669"/>
    <property type="project" value="TreeGrafter"/>
</dbReference>
<dbReference type="InterPro" id="IPR002083">
    <property type="entry name" value="MATH/TRAF_dom"/>
</dbReference>
<dbReference type="GO" id="GO:0030015">
    <property type="term" value="C:CCR4-NOT core complex"/>
    <property type="evidence" value="ECO:0007669"/>
    <property type="project" value="InterPro"/>
</dbReference>
<evidence type="ECO:0000313" key="4">
    <source>
        <dbReference type="Proteomes" id="UP001237642"/>
    </source>
</evidence>
<dbReference type="SUPFAM" id="SSF49599">
    <property type="entry name" value="TRAF domain-like"/>
    <property type="match status" value="1"/>
</dbReference>
<feature type="compositionally biased region" description="Pro residues" evidence="1">
    <location>
        <begin position="239"/>
        <end position="250"/>
    </location>
</feature>
<sequence>MLLQQRKRKSPLVSLPALGNRVVYFPQGHSEQVRRLCLFPNGDSDNRGCSLSVFLELTDPLFDDSSADHVKAKYKITLNDQINKKHHIKEGVVLLGSELIKSSSEERSLLKNLGSWLGKITIGRNQVLRAREIDPKTLIIEHLDSSPEYSHLCTPPPTIPLDRDTSSESDPSEDPTSFIYVLSSVPMREPPPPSAWPAWRTPAVLHSAPPGLSHPPSVPGSPPAPSPDASTASATSPLPGSPAPIPHHIY</sequence>
<dbReference type="InterPro" id="IPR040398">
    <property type="entry name" value="Not1"/>
</dbReference>